<feature type="compositionally biased region" description="Basic and acidic residues" evidence="1">
    <location>
        <begin position="1"/>
        <end position="14"/>
    </location>
</feature>
<dbReference type="EMBL" id="CP151507">
    <property type="protein sequence ID" value="WZN63099.1"/>
    <property type="molecule type" value="Genomic_DNA"/>
</dbReference>
<evidence type="ECO:0000256" key="1">
    <source>
        <dbReference type="SAM" id="MobiDB-lite"/>
    </source>
</evidence>
<proteinExistence type="predicted"/>
<gene>
    <name evidence="2" type="ORF">HKI87_07g46440</name>
</gene>
<evidence type="ECO:0000313" key="3">
    <source>
        <dbReference type="Proteomes" id="UP001472866"/>
    </source>
</evidence>
<reference evidence="2 3" key="1">
    <citation type="submission" date="2024-03" db="EMBL/GenBank/DDBJ databases">
        <title>Complete genome sequence of the green alga Chloropicon roscoffensis RCC1871.</title>
        <authorList>
            <person name="Lemieux C."/>
            <person name="Pombert J.-F."/>
            <person name="Otis C."/>
            <person name="Turmel M."/>
        </authorList>
    </citation>
    <scope>NUCLEOTIDE SEQUENCE [LARGE SCALE GENOMIC DNA]</scope>
    <source>
        <strain evidence="2 3">RCC1871</strain>
    </source>
</reference>
<keyword evidence="3" id="KW-1185">Reference proteome</keyword>
<sequence length="85" mass="9745">MESSRRERERERRMMMRGPGSSGSVLREKGPGRVFNIGTNPEDPFDLEGDYMEVFDGGKEGRLADTDFFNDFEDDFDDADLKRSA</sequence>
<dbReference type="AlphaFoldDB" id="A0AAX4PAZ2"/>
<feature type="region of interest" description="Disordered" evidence="1">
    <location>
        <begin position="1"/>
        <end position="47"/>
    </location>
</feature>
<accession>A0AAX4PAZ2</accession>
<protein>
    <submittedName>
        <fullName evidence="2">Uncharacterized protein</fullName>
    </submittedName>
</protein>
<organism evidence="2 3">
    <name type="scientific">Chloropicon roscoffensis</name>
    <dbReference type="NCBI Taxonomy" id="1461544"/>
    <lineage>
        <taxon>Eukaryota</taxon>
        <taxon>Viridiplantae</taxon>
        <taxon>Chlorophyta</taxon>
        <taxon>Chloropicophyceae</taxon>
        <taxon>Chloropicales</taxon>
        <taxon>Chloropicaceae</taxon>
        <taxon>Chloropicon</taxon>
    </lineage>
</organism>
<dbReference type="Proteomes" id="UP001472866">
    <property type="component" value="Chromosome 07"/>
</dbReference>
<evidence type="ECO:0000313" key="2">
    <source>
        <dbReference type="EMBL" id="WZN63099.1"/>
    </source>
</evidence>
<name>A0AAX4PAZ2_9CHLO</name>